<name>A0A3P6BP79_BRACM</name>
<evidence type="ECO:0000313" key="2">
    <source>
        <dbReference type="EMBL" id="VDD07423.1"/>
    </source>
</evidence>
<dbReference type="Proteomes" id="UP000694005">
    <property type="component" value="Chromosome A08"/>
</dbReference>
<dbReference type="EMBL" id="LR031575">
    <property type="protein sequence ID" value="VDD07423.1"/>
    <property type="molecule type" value="Genomic_DNA"/>
</dbReference>
<reference evidence="2" key="1">
    <citation type="submission" date="2018-11" db="EMBL/GenBank/DDBJ databases">
        <authorList>
            <consortium name="Genoscope - CEA"/>
            <person name="William W."/>
        </authorList>
    </citation>
    <scope>NUCLEOTIDE SEQUENCE</scope>
</reference>
<dbReference type="EMBL" id="LS974624">
    <property type="protein sequence ID" value="CAG7899714.1"/>
    <property type="molecule type" value="Genomic_DNA"/>
</dbReference>
<dbReference type="Gramene" id="A08p33800.2_BraZ1">
    <property type="protein sequence ID" value="A08p33800.2_BraZ1.CDS"/>
    <property type="gene ID" value="A08g33800.2_BraZ1"/>
</dbReference>
<accession>A0A3P6BP79</accession>
<organism evidence="2">
    <name type="scientific">Brassica campestris</name>
    <name type="common">Field mustard</name>
    <dbReference type="NCBI Taxonomy" id="3711"/>
    <lineage>
        <taxon>Eukaryota</taxon>
        <taxon>Viridiplantae</taxon>
        <taxon>Streptophyta</taxon>
        <taxon>Embryophyta</taxon>
        <taxon>Tracheophyta</taxon>
        <taxon>Spermatophyta</taxon>
        <taxon>Magnoliopsida</taxon>
        <taxon>eudicotyledons</taxon>
        <taxon>Gunneridae</taxon>
        <taxon>Pentapetalae</taxon>
        <taxon>rosids</taxon>
        <taxon>malvids</taxon>
        <taxon>Brassicales</taxon>
        <taxon>Brassicaceae</taxon>
        <taxon>Brassiceae</taxon>
        <taxon>Brassica</taxon>
    </lineage>
</organism>
<proteinExistence type="predicted"/>
<dbReference type="AlphaFoldDB" id="A0A3P6BP79"/>
<evidence type="ECO:0000313" key="1">
    <source>
        <dbReference type="EMBL" id="CAG7899714.1"/>
    </source>
</evidence>
<gene>
    <name evidence="2" type="ORF">BRAA08T35045Z</name>
    <name evidence="1" type="ORF">BRAPAZ1V2_A08P33800.2</name>
</gene>
<evidence type="ECO:0008006" key="3">
    <source>
        <dbReference type="Google" id="ProtNLM"/>
    </source>
</evidence>
<protein>
    <recommendedName>
        <fullName evidence="3">Apple domain-containing protein</fullName>
    </recommendedName>
</protein>
<sequence length="83" mass="9408">MRNVVLGWSKACRVKKVKSCDPETFHYYRLGGSKCRGLCTGVSRCLGCFYDKSSFKCWISYELGTLVKVSDSKKVPYIKTPNV</sequence>